<dbReference type="AlphaFoldDB" id="A0A5C6BV48"/>
<organism evidence="1 2">
    <name type="scientific">Allorhodopirellula heiligendammensis</name>
    <dbReference type="NCBI Taxonomy" id="2714739"/>
    <lineage>
        <taxon>Bacteria</taxon>
        <taxon>Pseudomonadati</taxon>
        <taxon>Planctomycetota</taxon>
        <taxon>Planctomycetia</taxon>
        <taxon>Pirellulales</taxon>
        <taxon>Pirellulaceae</taxon>
        <taxon>Allorhodopirellula</taxon>
    </lineage>
</organism>
<sequence>MFPVGLGKRFETGENEAPAVVKLAATLRDSSTIAKWCFAALIVPDSADGRGSTMANQDRCC</sequence>
<dbReference type="Proteomes" id="UP000319908">
    <property type="component" value="Unassembled WGS sequence"/>
</dbReference>
<protein>
    <submittedName>
        <fullName evidence="1">Uncharacterized protein</fullName>
    </submittedName>
</protein>
<gene>
    <name evidence="1" type="ORF">Poly21_33580</name>
</gene>
<comment type="caution">
    <text evidence="1">The sequence shown here is derived from an EMBL/GenBank/DDBJ whole genome shotgun (WGS) entry which is preliminary data.</text>
</comment>
<evidence type="ECO:0000313" key="2">
    <source>
        <dbReference type="Proteomes" id="UP000319908"/>
    </source>
</evidence>
<name>A0A5C6BV48_9BACT</name>
<keyword evidence="2" id="KW-1185">Reference proteome</keyword>
<dbReference type="EMBL" id="SJPU01000002">
    <property type="protein sequence ID" value="TWU16153.1"/>
    <property type="molecule type" value="Genomic_DNA"/>
</dbReference>
<proteinExistence type="predicted"/>
<reference evidence="1 2" key="1">
    <citation type="journal article" date="2020" name="Antonie Van Leeuwenhoek">
        <title>Rhodopirellula heiligendammensis sp. nov., Rhodopirellula pilleata sp. nov., and Rhodopirellula solitaria sp. nov. isolated from natural or artificial marine surfaces in Northern Germany and California, USA, and emended description of the genus Rhodopirellula.</title>
        <authorList>
            <person name="Kallscheuer N."/>
            <person name="Wiegand S."/>
            <person name="Jogler M."/>
            <person name="Boedeker C."/>
            <person name="Peeters S.H."/>
            <person name="Rast P."/>
            <person name="Heuer A."/>
            <person name="Jetten M.S.M."/>
            <person name="Rohde M."/>
            <person name="Jogler C."/>
        </authorList>
    </citation>
    <scope>NUCLEOTIDE SEQUENCE [LARGE SCALE GENOMIC DNA]</scope>
    <source>
        <strain evidence="1 2">Poly21</strain>
    </source>
</reference>
<evidence type="ECO:0000313" key="1">
    <source>
        <dbReference type="EMBL" id="TWU16153.1"/>
    </source>
</evidence>
<accession>A0A5C6BV48</accession>